<dbReference type="Pfam" id="PF00486">
    <property type="entry name" value="Trans_reg_C"/>
    <property type="match status" value="1"/>
</dbReference>
<evidence type="ECO:0000256" key="1">
    <source>
        <dbReference type="ARBA" id="ARBA00018672"/>
    </source>
</evidence>
<dbReference type="RefSeq" id="WP_271011492.1">
    <property type="nucleotide sequence ID" value="NZ_JAQIFT010000021.1"/>
</dbReference>
<evidence type="ECO:0000256" key="4">
    <source>
        <dbReference type="ARBA" id="ARBA00023015"/>
    </source>
</evidence>
<dbReference type="InterPro" id="IPR001789">
    <property type="entry name" value="Sig_transdc_resp-reg_receiver"/>
</dbReference>
<evidence type="ECO:0000259" key="11">
    <source>
        <dbReference type="PROSITE" id="PS51755"/>
    </source>
</evidence>
<dbReference type="PROSITE" id="PS51755">
    <property type="entry name" value="OMPR_PHOB"/>
    <property type="match status" value="1"/>
</dbReference>
<evidence type="ECO:0000313" key="13">
    <source>
        <dbReference type="Proteomes" id="UP001169242"/>
    </source>
</evidence>
<dbReference type="PROSITE" id="PS50110">
    <property type="entry name" value="RESPONSE_REGULATORY"/>
    <property type="match status" value="1"/>
</dbReference>
<evidence type="ECO:0000313" key="12">
    <source>
        <dbReference type="EMBL" id="MDA3731022.1"/>
    </source>
</evidence>
<dbReference type="InterPro" id="IPR001867">
    <property type="entry name" value="OmpR/PhoB-type_DNA-bd"/>
</dbReference>
<keyword evidence="5 9" id="KW-0238">DNA-binding</keyword>
<dbReference type="GO" id="GO:0005829">
    <property type="term" value="C:cytosol"/>
    <property type="evidence" value="ECO:0007669"/>
    <property type="project" value="TreeGrafter"/>
</dbReference>
<dbReference type="InterPro" id="IPR011006">
    <property type="entry name" value="CheY-like_superfamily"/>
</dbReference>
<accession>A0AA42DLG7</accession>
<evidence type="ECO:0000256" key="8">
    <source>
        <dbReference type="PROSITE-ProRule" id="PRU00169"/>
    </source>
</evidence>
<evidence type="ECO:0000256" key="5">
    <source>
        <dbReference type="ARBA" id="ARBA00023125"/>
    </source>
</evidence>
<dbReference type="PANTHER" id="PTHR48111:SF22">
    <property type="entry name" value="REGULATOR OF RPOS"/>
    <property type="match status" value="1"/>
</dbReference>
<dbReference type="Proteomes" id="UP001169242">
    <property type="component" value="Unassembled WGS sequence"/>
</dbReference>
<dbReference type="Gene3D" id="1.10.10.10">
    <property type="entry name" value="Winged helix-like DNA-binding domain superfamily/Winged helix DNA-binding domain"/>
    <property type="match status" value="1"/>
</dbReference>
<dbReference type="InterPro" id="IPR039420">
    <property type="entry name" value="WalR-like"/>
</dbReference>
<evidence type="ECO:0000256" key="2">
    <source>
        <dbReference type="ARBA" id="ARBA00022553"/>
    </source>
</evidence>
<comment type="function">
    <text evidence="7">May play the central regulatory role in sporulation. It may be an element of the effector pathway responsible for the activation of sporulation genes in response to nutritional stress. Spo0A may act in concert with spo0H (a sigma factor) to control the expression of some genes that are critical to the sporulation process.</text>
</comment>
<organism evidence="12 13">
    <name type="scientific">Holtiella tumoricola</name>
    <dbReference type="NCBI Taxonomy" id="3018743"/>
    <lineage>
        <taxon>Bacteria</taxon>
        <taxon>Bacillati</taxon>
        <taxon>Bacillota</taxon>
        <taxon>Clostridia</taxon>
        <taxon>Lachnospirales</taxon>
        <taxon>Cellulosilyticaceae</taxon>
        <taxon>Holtiella</taxon>
    </lineage>
</organism>
<keyword evidence="4" id="KW-0805">Transcription regulation</keyword>
<dbReference type="AlphaFoldDB" id="A0AA42DLG7"/>
<dbReference type="Gene3D" id="3.40.50.2300">
    <property type="match status" value="1"/>
</dbReference>
<name>A0AA42DLG7_9FIRM</name>
<dbReference type="Gene3D" id="6.10.250.690">
    <property type="match status" value="1"/>
</dbReference>
<gene>
    <name evidence="12" type="ORF">PBV87_05850</name>
</gene>
<evidence type="ECO:0000256" key="3">
    <source>
        <dbReference type="ARBA" id="ARBA00023012"/>
    </source>
</evidence>
<comment type="caution">
    <text evidence="12">The sequence shown here is derived from an EMBL/GenBank/DDBJ whole genome shotgun (WGS) entry which is preliminary data.</text>
</comment>
<dbReference type="GO" id="GO:0000976">
    <property type="term" value="F:transcription cis-regulatory region binding"/>
    <property type="evidence" value="ECO:0007669"/>
    <property type="project" value="TreeGrafter"/>
</dbReference>
<proteinExistence type="predicted"/>
<dbReference type="CDD" id="cd00383">
    <property type="entry name" value="trans_reg_C"/>
    <property type="match status" value="1"/>
</dbReference>
<evidence type="ECO:0000256" key="7">
    <source>
        <dbReference type="ARBA" id="ARBA00024867"/>
    </source>
</evidence>
<evidence type="ECO:0000256" key="6">
    <source>
        <dbReference type="ARBA" id="ARBA00023163"/>
    </source>
</evidence>
<keyword evidence="13" id="KW-1185">Reference proteome</keyword>
<keyword evidence="6" id="KW-0804">Transcription</keyword>
<dbReference type="GO" id="GO:0000156">
    <property type="term" value="F:phosphorelay response regulator activity"/>
    <property type="evidence" value="ECO:0007669"/>
    <property type="project" value="TreeGrafter"/>
</dbReference>
<dbReference type="SUPFAM" id="SSF52172">
    <property type="entry name" value="CheY-like"/>
    <property type="match status" value="1"/>
</dbReference>
<dbReference type="EMBL" id="JAQIFT010000021">
    <property type="protein sequence ID" value="MDA3731022.1"/>
    <property type="molecule type" value="Genomic_DNA"/>
</dbReference>
<sequence length="227" mass="25692">MKLLIVEDELDMLSALKKGFIKKGFVVDTAEDGDEGSYLAQINNYDVIVLDLNLPGKDGLEILEEIRNRSKLQKVIILSARSSVPEKILGLDMGANDYLAKPFDFMELEARVRSLARREIVQKDTVIKIQEITIDTAQKKVFYYDNSLDIAPKEYAILEYLALNMGRTVSAEELIEHVWDSDVDLFSVSVKVHISKLRKKIEEAIGKELIQTVRGRGYLIGVENNES</sequence>
<dbReference type="GO" id="GO:0032993">
    <property type="term" value="C:protein-DNA complex"/>
    <property type="evidence" value="ECO:0007669"/>
    <property type="project" value="TreeGrafter"/>
</dbReference>
<dbReference type="InterPro" id="IPR036388">
    <property type="entry name" value="WH-like_DNA-bd_sf"/>
</dbReference>
<feature type="DNA-binding region" description="OmpR/PhoB-type" evidence="9">
    <location>
        <begin position="124"/>
        <end position="222"/>
    </location>
</feature>
<keyword evidence="3" id="KW-0902">Two-component regulatory system</keyword>
<keyword evidence="2 8" id="KW-0597">Phosphoprotein</keyword>
<evidence type="ECO:0000256" key="9">
    <source>
        <dbReference type="PROSITE-ProRule" id="PRU01091"/>
    </source>
</evidence>
<dbReference type="SMART" id="SM00448">
    <property type="entry name" value="REC"/>
    <property type="match status" value="1"/>
</dbReference>
<feature type="modified residue" description="4-aspartylphosphate" evidence="8">
    <location>
        <position position="51"/>
    </location>
</feature>
<protein>
    <recommendedName>
        <fullName evidence="1">Stage 0 sporulation protein A homolog</fullName>
    </recommendedName>
</protein>
<dbReference type="SMART" id="SM00862">
    <property type="entry name" value="Trans_reg_C"/>
    <property type="match status" value="1"/>
</dbReference>
<reference evidence="12" key="1">
    <citation type="journal article" date="2023" name="Int. J. Syst. Evol. Microbiol.">
        <title>&lt;i&gt;Holtiella tumoricola&lt;/i&gt; gen. nov. sp. nov., isolated from a human clinical sample.</title>
        <authorList>
            <person name="Allen-Vercoe E."/>
            <person name="Daigneault M.C."/>
            <person name="Vancuren S.J."/>
            <person name="Cochrane K."/>
            <person name="O'Neal L.L."/>
            <person name="Sankaranarayanan K."/>
            <person name="Lawson P.A."/>
        </authorList>
    </citation>
    <scope>NUCLEOTIDE SEQUENCE</scope>
    <source>
        <strain evidence="12">CC70A</strain>
    </source>
</reference>
<evidence type="ECO:0000259" key="10">
    <source>
        <dbReference type="PROSITE" id="PS50110"/>
    </source>
</evidence>
<dbReference type="GO" id="GO:0006355">
    <property type="term" value="P:regulation of DNA-templated transcription"/>
    <property type="evidence" value="ECO:0007669"/>
    <property type="project" value="InterPro"/>
</dbReference>
<dbReference type="PANTHER" id="PTHR48111">
    <property type="entry name" value="REGULATOR OF RPOS"/>
    <property type="match status" value="1"/>
</dbReference>
<feature type="domain" description="OmpR/PhoB-type" evidence="11">
    <location>
        <begin position="124"/>
        <end position="222"/>
    </location>
</feature>
<dbReference type="Pfam" id="PF00072">
    <property type="entry name" value="Response_reg"/>
    <property type="match status" value="1"/>
</dbReference>
<feature type="domain" description="Response regulatory" evidence="10">
    <location>
        <begin position="2"/>
        <end position="116"/>
    </location>
</feature>